<feature type="region of interest" description="Disordered" evidence="1">
    <location>
        <begin position="92"/>
        <end position="146"/>
    </location>
</feature>
<feature type="region of interest" description="Disordered" evidence="1">
    <location>
        <begin position="1"/>
        <end position="28"/>
    </location>
</feature>
<feature type="compositionally biased region" description="Basic and acidic residues" evidence="1">
    <location>
        <begin position="358"/>
        <end position="367"/>
    </location>
</feature>
<name>A0A7I8LIT7_SPIIN</name>
<dbReference type="AlphaFoldDB" id="A0A7I8LIT7"/>
<dbReference type="Proteomes" id="UP000663760">
    <property type="component" value="Chromosome 16"/>
</dbReference>
<gene>
    <name evidence="2" type="ORF">SI8410_16019906</name>
</gene>
<organism evidence="2 3">
    <name type="scientific">Spirodela intermedia</name>
    <name type="common">Intermediate duckweed</name>
    <dbReference type="NCBI Taxonomy" id="51605"/>
    <lineage>
        <taxon>Eukaryota</taxon>
        <taxon>Viridiplantae</taxon>
        <taxon>Streptophyta</taxon>
        <taxon>Embryophyta</taxon>
        <taxon>Tracheophyta</taxon>
        <taxon>Spermatophyta</taxon>
        <taxon>Magnoliopsida</taxon>
        <taxon>Liliopsida</taxon>
        <taxon>Araceae</taxon>
        <taxon>Lemnoideae</taxon>
        <taxon>Spirodela</taxon>
    </lineage>
</organism>
<protein>
    <submittedName>
        <fullName evidence="2">Uncharacterized protein</fullName>
    </submittedName>
</protein>
<accession>A0A7I8LIT7</accession>
<feature type="region of interest" description="Disordered" evidence="1">
    <location>
        <begin position="213"/>
        <end position="398"/>
    </location>
</feature>
<feature type="region of interest" description="Disordered" evidence="1">
    <location>
        <begin position="47"/>
        <end position="79"/>
    </location>
</feature>
<evidence type="ECO:0000256" key="1">
    <source>
        <dbReference type="SAM" id="MobiDB-lite"/>
    </source>
</evidence>
<feature type="compositionally biased region" description="Polar residues" evidence="1">
    <location>
        <begin position="479"/>
        <end position="492"/>
    </location>
</feature>
<feature type="compositionally biased region" description="Basic and acidic residues" evidence="1">
    <location>
        <begin position="10"/>
        <end position="26"/>
    </location>
</feature>
<proteinExistence type="predicted"/>
<evidence type="ECO:0000313" key="3">
    <source>
        <dbReference type="Proteomes" id="UP000663760"/>
    </source>
</evidence>
<feature type="compositionally biased region" description="Low complexity" evidence="1">
    <location>
        <begin position="427"/>
        <end position="439"/>
    </location>
</feature>
<feature type="compositionally biased region" description="Low complexity" evidence="1">
    <location>
        <begin position="374"/>
        <end position="398"/>
    </location>
</feature>
<feature type="region of interest" description="Disordered" evidence="1">
    <location>
        <begin position="411"/>
        <end position="444"/>
    </location>
</feature>
<dbReference type="EMBL" id="LR746279">
    <property type="protein sequence ID" value="CAA7409228.1"/>
    <property type="molecule type" value="Genomic_DNA"/>
</dbReference>
<feature type="region of interest" description="Disordered" evidence="1">
    <location>
        <begin position="479"/>
        <end position="512"/>
    </location>
</feature>
<feature type="compositionally biased region" description="Basic residues" evidence="1">
    <location>
        <begin position="413"/>
        <end position="426"/>
    </location>
</feature>
<sequence>MSSSQISSGDLRRPDEKSPDECERTGGRHVAVTASCLRLLSPPVDVTEETAVTEELNGRTTDVRDSPSAGVFPRPESEGTAVDAVHSLFGNEATAGEEAPSDPTIDRMINGQNQPAIKASTAVTEAPPSDGHGHNAEPDPTVDLEINGGDHVAIKAPQLFAIADASAGTLVTSSTSDTRTEGRHVAVTASCPRLLSPPVDVTEETAVNELNGRTTDVRDSPSASVFPRPESEGTAVDAVHSPSGNEATAGEEAPSDPTIDRMINGQNQPAIKASTAVTEAPPSDGHGHKGQLDPPVDLEINGGDHVAVKAPQPFAIADASAGTLLTPSTSDTADDGIARNPAPSRAEPRSAGTVQARPVRDSGKVARAEPAQVQPIEAAPAQDAPAQAQVAQAEPEQPAQAALVQALAQVRGKSLRPKKKIGRRLLRPPSATSSRPTPSQQIEPILPLPIGALRLSQTELLEPTRIPALVETSVLAPNTSLGHTISTPSGLDSTVPHRPNPTMPTRHLSWAQ</sequence>
<evidence type="ECO:0000313" key="2">
    <source>
        <dbReference type="EMBL" id="CAA7409228.1"/>
    </source>
</evidence>
<keyword evidence="3" id="KW-1185">Reference proteome</keyword>
<reference evidence="2" key="1">
    <citation type="submission" date="2020-02" db="EMBL/GenBank/DDBJ databases">
        <authorList>
            <person name="Scholz U."/>
            <person name="Mascher M."/>
            <person name="Fiebig A."/>
        </authorList>
    </citation>
    <scope>NUCLEOTIDE SEQUENCE</scope>
</reference>